<dbReference type="OrthoDB" id="485579at2"/>
<dbReference type="KEGG" id="slw:BRW62_09020"/>
<reference evidence="1 2" key="1">
    <citation type="submission" date="2016-11" db="EMBL/GenBank/DDBJ databases">
        <title>Complete genome sequence of thermophilic cyanobacteria strain Synechococcus sp. PCC6715.</title>
        <authorList>
            <person name="Tang J."/>
            <person name="Daroch M."/>
            <person name="Liang Y."/>
            <person name="Jiang D."/>
            <person name="Shah M."/>
        </authorList>
    </citation>
    <scope>NUCLEOTIDE SEQUENCE [LARGE SCALE GENOMIC DNA]</scope>
    <source>
        <strain evidence="1 2">PCC 6715</strain>
    </source>
</reference>
<dbReference type="RefSeq" id="WP_099799198.1">
    <property type="nucleotide sequence ID" value="NZ_CP018092.1"/>
</dbReference>
<accession>A0A2D2Q2X1</accession>
<reference evidence="2" key="2">
    <citation type="journal article" date="2022" name="Front. Microbiol.">
        <title>Comparative Genomic Analysis Revealed Distinct Molecular Components and Organization of CO2-Concentrating Mechanism in Thermophilic Cyanobacteria.</title>
        <authorList>
            <person name="Tang J."/>
            <person name="Zhou H."/>
            <person name="Yao D."/>
            <person name="Riaz S."/>
            <person name="You D."/>
            <person name="Klepacz-Smolka A."/>
            <person name="Daroch M."/>
        </authorList>
    </citation>
    <scope>NUCLEOTIDE SEQUENCE [LARGE SCALE GENOMIC DNA]</scope>
    <source>
        <strain evidence="2">PCC 6715</strain>
    </source>
</reference>
<keyword evidence="2" id="KW-1185">Reference proteome</keyword>
<evidence type="ECO:0000313" key="1">
    <source>
        <dbReference type="EMBL" id="ATS18863.1"/>
    </source>
</evidence>
<protein>
    <recommendedName>
        <fullName evidence="3">Polyketide cyclase</fullName>
    </recommendedName>
</protein>
<gene>
    <name evidence="1" type="ORF">BRW62_09020</name>
</gene>
<sequence length="124" mass="14309">MLGTFQSSHLRIEMPATAAQLTAYLTEPTQMRQWLWPLHIDTSSDRLNEGCQFTTQLGWLTIEHRVELVSDHRLVLVLRRGIEGWQEWCWGEGWVQSCVEGVTLLPLELGQTLLLWRLRAALSP</sequence>
<dbReference type="AlphaFoldDB" id="A0A2D2Q2X1"/>
<evidence type="ECO:0008006" key="3">
    <source>
        <dbReference type="Google" id="ProtNLM"/>
    </source>
</evidence>
<dbReference type="EMBL" id="CP018092">
    <property type="protein sequence ID" value="ATS18863.1"/>
    <property type="molecule type" value="Genomic_DNA"/>
</dbReference>
<name>A0A2D2Q2X1_PARLV</name>
<dbReference type="Proteomes" id="UP000231057">
    <property type="component" value="Chromosome"/>
</dbReference>
<dbReference type="SUPFAM" id="SSF55961">
    <property type="entry name" value="Bet v1-like"/>
    <property type="match status" value="1"/>
</dbReference>
<proteinExistence type="predicted"/>
<organism evidence="1 2">
    <name type="scientific">Parathermosynechococcus lividus PCC 6715</name>
    <dbReference type="NCBI Taxonomy" id="1917166"/>
    <lineage>
        <taxon>Bacteria</taxon>
        <taxon>Bacillati</taxon>
        <taxon>Cyanobacteriota</taxon>
        <taxon>Cyanophyceae</taxon>
        <taxon>Acaryochloridales</taxon>
        <taxon>Thermosynechococcaceae</taxon>
        <taxon>Parathermosynechococcus</taxon>
    </lineage>
</organism>
<evidence type="ECO:0000313" key="2">
    <source>
        <dbReference type="Proteomes" id="UP000231057"/>
    </source>
</evidence>